<proteinExistence type="predicted"/>
<name>A0A383A4U9_9ZZZZ</name>
<accession>A0A383A4U9</accession>
<protein>
    <submittedName>
        <fullName evidence="1">Uncharacterized protein</fullName>
    </submittedName>
</protein>
<feature type="non-terminal residue" evidence="1">
    <location>
        <position position="148"/>
    </location>
</feature>
<gene>
    <name evidence="1" type="ORF">METZ01_LOCUS455477</name>
</gene>
<dbReference type="EMBL" id="UINC01189092">
    <property type="protein sequence ID" value="SVE02623.1"/>
    <property type="molecule type" value="Genomic_DNA"/>
</dbReference>
<evidence type="ECO:0000313" key="1">
    <source>
        <dbReference type="EMBL" id="SVE02623.1"/>
    </source>
</evidence>
<organism evidence="1">
    <name type="scientific">marine metagenome</name>
    <dbReference type="NCBI Taxonomy" id="408172"/>
    <lineage>
        <taxon>unclassified sequences</taxon>
        <taxon>metagenomes</taxon>
        <taxon>ecological metagenomes</taxon>
    </lineage>
</organism>
<reference evidence="1" key="1">
    <citation type="submission" date="2018-05" db="EMBL/GenBank/DDBJ databases">
        <authorList>
            <person name="Lanie J.A."/>
            <person name="Ng W.-L."/>
            <person name="Kazmierczak K.M."/>
            <person name="Andrzejewski T.M."/>
            <person name="Davidsen T.M."/>
            <person name="Wayne K.J."/>
            <person name="Tettelin H."/>
            <person name="Glass J.I."/>
            <person name="Rusch D."/>
            <person name="Podicherti R."/>
            <person name="Tsui H.-C.T."/>
            <person name="Winkler M.E."/>
        </authorList>
    </citation>
    <scope>NUCLEOTIDE SEQUENCE</scope>
</reference>
<dbReference type="AlphaFoldDB" id="A0A383A4U9"/>
<sequence>MSGQITLIDTNSIVLNLPIIGQEYLSFKIKTASFGEKETGIIDYTENVFSIYKIDTRIMDGNMEAIILHFTSPEMMRNNRMRVSKSYTNIISTIVEDMLQNEMYINSKKDLFIDKTHGIRKLIVPSSLPFAFIQKLATEAISEKHKSP</sequence>